<evidence type="ECO:0000256" key="1">
    <source>
        <dbReference type="SAM" id="Phobius"/>
    </source>
</evidence>
<dbReference type="RefSeq" id="WP_103220219.1">
    <property type="nucleotide sequence ID" value="NZ_LGIY01000053.1"/>
</dbReference>
<feature type="transmembrane region" description="Helical" evidence="1">
    <location>
        <begin position="140"/>
        <end position="160"/>
    </location>
</feature>
<feature type="transmembrane region" description="Helical" evidence="1">
    <location>
        <begin position="80"/>
        <end position="98"/>
    </location>
</feature>
<reference evidence="2 3" key="1">
    <citation type="journal article" date="2015" name="J. Am. Soc. Brew. Chem.">
        <title>Dissolved carbon dioxide selects for lactic acid bacteria able to grow in and spoil packaged beer.</title>
        <authorList>
            <person name="Bergsveinson J."/>
            <person name="Redekop A."/>
            <person name="Zoerb S."/>
            <person name="Ziola B."/>
        </authorList>
    </citation>
    <scope>NUCLEOTIDE SEQUENCE [LARGE SCALE GENOMIC DNA]</scope>
    <source>
        <strain evidence="2 3">CCC B1205</strain>
    </source>
</reference>
<keyword evidence="1" id="KW-1133">Transmembrane helix</keyword>
<dbReference type="EMBL" id="LGIY01000053">
    <property type="protein sequence ID" value="POE38461.1"/>
    <property type="molecule type" value="Genomic_DNA"/>
</dbReference>
<accession>A0ABD6VWH1</accession>
<feature type="transmembrane region" description="Helical" evidence="1">
    <location>
        <begin position="196"/>
        <end position="218"/>
    </location>
</feature>
<keyword evidence="1" id="KW-0812">Transmembrane</keyword>
<proteinExistence type="predicted"/>
<feature type="transmembrane region" description="Helical" evidence="1">
    <location>
        <begin position="383"/>
        <end position="411"/>
    </location>
</feature>
<keyword evidence="1" id="KW-0472">Membrane</keyword>
<dbReference type="AlphaFoldDB" id="A0ABD6VWH1"/>
<gene>
    <name evidence="2" type="ORF">ACX51_15560</name>
</gene>
<protein>
    <submittedName>
        <fullName evidence="2">Uncharacterized protein</fullName>
    </submittedName>
</protein>
<evidence type="ECO:0000313" key="2">
    <source>
        <dbReference type="EMBL" id="POE38461.1"/>
    </source>
</evidence>
<feature type="transmembrane region" description="Helical" evidence="1">
    <location>
        <begin position="272"/>
        <end position="295"/>
    </location>
</feature>
<feature type="transmembrane region" description="Helical" evidence="1">
    <location>
        <begin position="225"/>
        <end position="241"/>
    </location>
</feature>
<comment type="caution">
    <text evidence="2">The sequence shown here is derived from an EMBL/GenBank/DDBJ whole genome shotgun (WGS) entry which is preliminary data.</text>
</comment>
<evidence type="ECO:0000313" key="3">
    <source>
        <dbReference type="Proteomes" id="UP000237433"/>
    </source>
</evidence>
<feature type="transmembrane region" description="Helical" evidence="1">
    <location>
        <begin position="110"/>
        <end position="128"/>
    </location>
</feature>
<name>A0ABD6VWH1_LACPA</name>
<feature type="transmembrane region" description="Helical" evidence="1">
    <location>
        <begin position="247"/>
        <end position="265"/>
    </location>
</feature>
<feature type="transmembrane region" description="Helical" evidence="1">
    <location>
        <begin position="344"/>
        <end position="362"/>
    </location>
</feature>
<dbReference type="Proteomes" id="UP000237433">
    <property type="component" value="Unassembled WGS sequence"/>
</dbReference>
<sequence length="415" mass="46390">MQSDIPEAERKIKKHTTIAIFILASALIILFSEGTSINIGSLFNGRFFTLVATENIQIFSCAFVVIIVMLGLVKIRINDFDDLFWLLLPFILTILSLFSQTIETQESNNINVQTIAHVFIMFFLICFIKQIKIVFYDKILANFIVIVGFLEAILGIFQHATGNTIFDPQPLNAIYFLNGMSSSNISNLGFGASVRAFGTFDSGLTLGIFLIFSLAIMLDLSSLNVIFKIVFFITYLIGIYSTLTRNVYIGFVVFILVYVLLTFGIKSLYIKWLYFIVTIISATLFWLTDLLYLLVSVASNMNITTFGVRFIFLKQIMAEIPDTLHFLFGNNITSSNGIPIDNSAITIIAQFGLIFTILVFLLQISIFNSTISNKLKRKSALGAFLFLFPVMGASNNVVQSFLIAAALVSLFNDPD</sequence>
<organism evidence="2 3">
    <name type="scientific">Lacticaseibacillus paracasei</name>
    <name type="common">Lactobacillus paracasei</name>
    <dbReference type="NCBI Taxonomy" id="1597"/>
    <lineage>
        <taxon>Bacteria</taxon>
        <taxon>Bacillati</taxon>
        <taxon>Bacillota</taxon>
        <taxon>Bacilli</taxon>
        <taxon>Lactobacillales</taxon>
        <taxon>Lactobacillaceae</taxon>
        <taxon>Lacticaseibacillus</taxon>
    </lineage>
</organism>
<feature type="transmembrane region" description="Helical" evidence="1">
    <location>
        <begin position="20"/>
        <end position="43"/>
    </location>
</feature>
<feature type="transmembrane region" description="Helical" evidence="1">
    <location>
        <begin position="55"/>
        <end position="73"/>
    </location>
</feature>